<organism evidence="1">
    <name type="scientific">Hexamita inflata</name>
    <dbReference type="NCBI Taxonomy" id="28002"/>
    <lineage>
        <taxon>Eukaryota</taxon>
        <taxon>Metamonada</taxon>
        <taxon>Diplomonadida</taxon>
        <taxon>Hexamitidae</taxon>
        <taxon>Hexamitinae</taxon>
        <taxon>Hexamita</taxon>
    </lineage>
</organism>
<gene>
    <name evidence="2" type="ORF">HINF_LOCUS50785</name>
    <name evidence="1" type="ORF">HINF_LOCUS6353</name>
</gene>
<dbReference type="EMBL" id="CATOUU010000166">
    <property type="protein sequence ID" value="CAI9918708.1"/>
    <property type="molecule type" value="Genomic_DNA"/>
</dbReference>
<keyword evidence="3" id="KW-1185">Reference proteome</keyword>
<dbReference type="AlphaFoldDB" id="A0AA86NGJ5"/>
<name>A0AA86NGJ5_9EUKA</name>
<accession>A0AA86NGJ5</accession>
<proteinExistence type="predicted"/>
<dbReference type="Proteomes" id="UP001642409">
    <property type="component" value="Unassembled WGS sequence"/>
</dbReference>
<sequence>MQEVTNCYDICTNSVTQLDVQINTENILYSNPQSTLQFYQYINILPVIQPNLYAVIEDGFLHYADFNNTILHRIPVDFSGCFMNSDNKQFDTQNKNNISQQQIVISNGNIYIFNYEKLYQLQYSDNQFKLQFLTNIPLKEHYNNLKYYYFSFEDSLYVILQNDIYVHRDKKFIFQQTLSYKEASNQQFNYQAIQFCNNVYFICCSCIFKSERGTNNKIQLKELYSEQYSYLTIMTVCGGLAIFESSYNKLILNMITSEIKELGWNALDHLRKNDSYEIKLLRTSYTCAPKIQIANRLRTKTTPSANPRKQRAKRN</sequence>
<evidence type="ECO:0000313" key="3">
    <source>
        <dbReference type="Proteomes" id="UP001642409"/>
    </source>
</evidence>
<comment type="caution">
    <text evidence="1">The sequence shown here is derived from an EMBL/GenBank/DDBJ whole genome shotgun (WGS) entry which is preliminary data.</text>
</comment>
<reference evidence="2 3" key="2">
    <citation type="submission" date="2024-07" db="EMBL/GenBank/DDBJ databases">
        <authorList>
            <person name="Akdeniz Z."/>
        </authorList>
    </citation>
    <scope>NUCLEOTIDE SEQUENCE [LARGE SCALE GENOMIC DNA]</scope>
</reference>
<dbReference type="EMBL" id="CAXDID020000245">
    <property type="protein sequence ID" value="CAL6063256.1"/>
    <property type="molecule type" value="Genomic_DNA"/>
</dbReference>
<evidence type="ECO:0000313" key="1">
    <source>
        <dbReference type="EMBL" id="CAI9918708.1"/>
    </source>
</evidence>
<evidence type="ECO:0000313" key="2">
    <source>
        <dbReference type="EMBL" id="CAL6063256.1"/>
    </source>
</evidence>
<protein>
    <submittedName>
        <fullName evidence="2">Hypothetical_protein</fullName>
    </submittedName>
</protein>
<reference evidence="1" key="1">
    <citation type="submission" date="2023-06" db="EMBL/GenBank/DDBJ databases">
        <authorList>
            <person name="Kurt Z."/>
        </authorList>
    </citation>
    <scope>NUCLEOTIDE SEQUENCE</scope>
</reference>